<dbReference type="PANTHER" id="PTHR21696">
    <property type="entry name" value="PROTEIN UNC-79 HOMOLOG"/>
    <property type="match status" value="1"/>
</dbReference>
<evidence type="ECO:0000256" key="1">
    <source>
        <dbReference type="SAM" id="MobiDB-lite"/>
    </source>
</evidence>
<feature type="region of interest" description="Disordered" evidence="1">
    <location>
        <begin position="885"/>
        <end position="1010"/>
    </location>
</feature>
<feature type="compositionally biased region" description="Low complexity" evidence="1">
    <location>
        <begin position="1084"/>
        <end position="1096"/>
    </location>
</feature>
<feature type="region of interest" description="Disordered" evidence="1">
    <location>
        <begin position="191"/>
        <end position="240"/>
    </location>
</feature>
<protein>
    <submittedName>
        <fullName evidence="2">Protein unc-79</fullName>
    </submittedName>
</protein>
<sequence length="2245" mass="251296">MMGTRAAAFAGKISNLRDSILRIQNGTMPQPTCIDLSNMLKYFCQVFNDFRDFKDIENITLYANEKRDQLQLIRTLPNFDYSGLYKTLAQLVDILPLIPQPSNGYEQLCNNLLLLFECLVPFLDHANMETMPYLVTTLFVSFPVSMHKCILDALCFNLLPFTIDQQQRNTARMLRKAKRNADKLLKKGQELEKQRQQTQPINNHRPTHCIVRIEDSSETTPATKTGVGGGGGGRNQLSENDDIDQKIDLDCNDEQQQQASAMYQKRSLEFPDDRADQNEDSMDDEDDYALMSVTSILVVSFHYIQEPMHHSQLIECLMKLKSNVFEDLLYVIAYGTTRARCPAVEILFRYWPDICPNQADRKNNNQSVSKLKHIPWQPKKCQNKCCSSTALDDDEAVKMCLDFKISITLSGLPPPMLVCLDCVDRICKQQFRGASIAGDNELVASGAGGVGNPIGAGGSIVVQEVSHRSQARATAGVLSGSVGVQQDDSNCMQALDDHGSKFLDLLLPMERIAKLCENKKCRSTQDRTAIGTCFDIECASYNGKKPIRYCKTCFISIHEPCETNDYDVTLQNHIRHSSLNLNIMNSDENINNFVEAIISLLKEAAPAEKPSKESERYLRSLMGPMSQFSSDNKDTNTIATEEKQLISQYGIWLMTGLCKNVERLSDELLGRLLGMLFQWFHFTACLPDDQAGSALEKLKGECIKGWITEVKTKRLDVFISCLLPHPIDCSKIGGHWEVWPDNAHQIKEGFKRLLCLVPYDIITDDVWDEIMPHWMECFRHEVPENELSELKILLSKVFDPELSPLGFETKQMYNFISSRFEDSTNTNQEQTLYWLQIITMLEIPIPINFLYQMLRSGVKSLADIRANELNRLKMVNRLNELNKQATARKSKQRKIKQQQQQHKPEQSEVGSSSGVLAQPTSSETRVDSQTSNRNSEEVDSLSECSTASGDDDEDDDDDDDDEDDDDHSQMSVAEDDVLLPDSSEQINDNKHDNERADLNKPMTRQERQAQARAAFSAKLYQHATMLEAQQGIVSAHSTSALSTPAGSVTPSQSIMLTGGGTTSSGQQQQPTKSHTTSQLAPLASSNVSTTVHTTTSLAPSSHPIALNSTSSALKEVKKSTTTTDDGSNRTKVKKPAKPKLKLNLDSMDDYGTLSKIDNNLVCYILMMDILLKQLDLQEITSHRGLDGKEAQQAIELLNAIISTPWLGKHTCCDSLPYTGSSSPSSGQPASSSTGSQNTFSASSMKQMAESPSNKEHHQQQQQTKSGGIGDVNRQDALYSNIHSFSHCAQGFEHEDSYETCVFCEIISTFFQLSMSLVEFFSPVIEVSICEVSQDAANGEFDGKPDYSRIGLDHLGPSPKDMNAEFDFNQTQTSLNRLQHQQDPTSPFSPSYSGPTLKQEVLETLPKELQLSYNLLVQFHQYQTPDIVSQLLQMIKLISLHSQVLSKASKLNPQFISWCQHNMLVNKLWSLCQLESSEIARTCVPLLLHCITLPWGVRLFRDLVERDFNSNQWLSRFRAVERVVTIAYFCEPSTIKNSTLLQSTMASAFCYVVRCLDDIEAIVAQRALISLEMMKTSSLKLLLWCLEVQFDYIIIDRSIILRSVFQLYNHLRDRRFLTWDFFLNRFDTIFMEAQIYLQQTGEIPSFTMQDLKNTNTKSEIYQRKIARAREALQETHHSRSLSSRFQESKFMQPTSSGQGDKPEDSSEHYKQSIKLQQSLHQKQQQLDSLGSDLQQQATPNTLSPATISDSKQTGAGASGSTSGAGGKLAASPLRRVLQHGRSTSSRYQSVAFLTSQSLAKRKNSKFMSNLAMQSVPPLMSLPDKLHQHLPNSFVDDSTKLNEIAQENHVFGVVHRVCDEDRDTNHSLIFLLMQFFSKPDPSHPQSIKTLNRSHQIVLRHLNILMGYSVARKNYLISASNLRLLPVFNAFLTSLPKVLDFNYTLGTILLDTCLPVLIYCPATDNVQFDQIDRPKYSLWLLNPLMRQSWLSSVMTFLYKYQFNQPHLKAHVNMLIWIIINTLESHLNYALAEVIIPPATPVSAATAGSGPPAHQSSGGGNGQSPAQDSNAKSGTSAQRSIEQPAPPQSPPQLDDTNTATTTATTSIDQTTRAQLPAVTTSAQVYKSHETIELRDVSPSSSKDTSPHLTQLITSPKAAKALKTFGLAGSSTPTTRPTIVKADTSDNLTSKSSNFFQRKMESSASGSIVPKIDQFKREQSTTTTTTTSWLNLLLNYSLVQVFVSKRSSLF</sequence>
<feature type="compositionally biased region" description="Low complexity" evidence="1">
    <location>
        <begin position="1218"/>
        <end position="1236"/>
    </location>
</feature>
<feature type="compositionally biased region" description="Polar residues" evidence="1">
    <location>
        <begin position="1237"/>
        <end position="1251"/>
    </location>
</feature>
<dbReference type="EMBL" id="GGYP01000160">
    <property type="protein sequence ID" value="MDE44931.1"/>
    <property type="molecule type" value="Transcribed_RNA"/>
</dbReference>
<feature type="region of interest" description="Disordered" evidence="1">
    <location>
        <begin position="1055"/>
        <end position="1136"/>
    </location>
</feature>
<accession>A0A6G1S3Y4</accession>
<feature type="compositionally biased region" description="Polar residues" evidence="1">
    <location>
        <begin position="1736"/>
        <end position="1748"/>
    </location>
</feature>
<dbReference type="SUPFAM" id="SSF48371">
    <property type="entry name" value="ARM repeat"/>
    <property type="match status" value="1"/>
</dbReference>
<feature type="compositionally biased region" description="Basic and acidic residues" evidence="1">
    <location>
        <begin position="1699"/>
        <end position="1709"/>
    </location>
</feature>
<reference evidence="2" key="1">
    <citation type="submission" date="2018-10" db="EMBL/GenBank/DDBJ databases">
        <title>Transcriptome assembly of Aceria tosichella (Wheat curl mite) Type 2.</title>
        <authorList>
            <person name="Scully E.D."/>
            <person name="Geib S.M."/>
            <person name="Palmer N.A."/>
            <person name="Gupta A.K."/>
            <person name="Sarath G."/>
            <person name="Tatineni S."/>
        </authorList>
    </citation>
    <scope>NUCLEOTIDE SEQUENCE</scope>
    <source>
        <strain evidence="2">LincolnNE</strain>
    </source>
</reference>
<feature type="compositionally biased region" description="Low complexity" evidence="1">
    <location>
        <begin position="1711"/>
        <end position="1735"/>
    </location>
</feature>
<proteinExistence type="predicted"/>
<organism evidence="2">
    <name type="scientific">Aceria tosichella</name>
    <name type="common">wheat curl mite</name>
    <dbReference type="NCBI Taxonomy" id="561515"/>
    <lineage>
        <taxon>Eukaryota</taxon>
        <taxon>Metazoa</taxon>
        <taxon>Ecdysozoa</taxon>
        <taxon>Arthropoda</taxon>
        <taxon>Chelicerata</taxon>
        <taxon>Arachnida</taxon>
        <taxon>Acari</taxon>
        <taxon>Acariformes</taxon>
        <taxon>Trombidiformes</taxon>
        <taxon>Prostigmata</taxon>
        <taxon>Eupodina</taxon>
        <taxon>Eriophyoidea</taxon>
        <taxon>Eriophyidae</taxon>
        <taxon>Eriophyinae</taxon>
        <taxon>Aceriini</taxon>
        <taxon>Aceria</taxon>
    </lineage>
</organism>
<name>A0A6G1S3Y4_9ACAR</name>
<feature type="region of interest" description="Disordered" evidence="1">
    <location>
        <begin position="1671"/>
        <end position="1767"/>
    </location>
</feature>
<feature type="compositionally biased region" description="Polar residues" evidence="1">
    <location>
        <begin position="2059"/>
        <end position="2077"/>
    </location>
</feature>
<feature type="region of interest" description="Disordered" evidence="1">
    <location>
        <begin position="1217"/>
        <end position="1271"/>
    </location>
</feature>
<feature type="region of interest" description="Disordered" evidence="1">
    <location>
        <begin position="2039"/>
        <end position="2117"/>
    </location>
</feature>
<feature type="compositionally biased region" description="Polar residues" evidence="1">
    <location>
        <begin position="908"/>
        <end position="933"/>
    </location>
</feature>
<feature type="compositionally biased region" description="Acidic residues" evidence="1">
    <location>
        <begin position="949"/>
        <end position="966"/>
    </location>
</feature>
<evidence type="ECO:0000313" key="2">
    <source>
        <dbReference type="EMBL" id="MDE44931.1"/>
    </source>
</evidence>
<feature type="compositionally biased region" description="Basic and acidic residues" evidence="1">
    <location>
        <begin position="987"/>
        <end position="1009"/>
    </location>
</feature>
<dbReference type="InterPro" id="IPR024855">
    <property type="entry name" value="UNC79"/>
</dbReference>
<feature type="compositionally biased region" description="Basic residues" evidence="1">
    <location>
        <begin position="886"/>
        <end position="896"/>
    </location>
</feature>
<feature type="compositionally biased region" description="Low complexity" evidence="1">
    <location>
        <begin position="1749"/>
        <end position="1767"/>
    </location>
</feature>
<gene>
    <name evidence="2" type="primary">Unc79_1</name>
    <name evidence="2" type="ORF">g.13109</name>
</gene>
<dbReference type="InterPro" id="IPR016024">
    <property type="entry name" value="ARM-type_fold"/>
</dbReference>
<feature type="compositionally biased region" description="Low complexity" evidence="1">
    <location>
        <begin position="2090"/>
        <end position="2109"/>
    </location>
</feature>
<dbReference type="Pfam" id="PF14776">
    <property type="entry name" value="UNC-79"/>
    <property type="match status" value="3"/>
</dbReference>
<dbReference type="PANTHER" id="PTHR21696:SF2">
    <property type="entry name" value="PROTEIN UNC-79 HOMOLOG"/>
    <property type="match status" value="1"/>
</dbReference>
<feature type="compositionally biased region" description="Polar residues" evidence="1">
    <location>
        <begin position="1679"/>
        <end position="1697"/>
    </location>
</feature>